<evidence type="ECO:0000256" key="3">
    <source>
        <dbReference type="ARBA" id="ARBA00023163"/>
    </source>
</evidence>
<name>A0ABT3T1T2_9GAMM</name>
<dbReference type="SMART" id="SM00895">
    <property type="entry name" value="FCD"/>
    <property type="match status" value="1"/>
</dbReference>
<dbReference type="InterPro" id="IPR000524">
    <property type="entry name" value="Tscrpt_reg_HTH_GntR"/>
</dbReference>
<accession>A0ABT3T1T2</accession>
<keyword evidence="2" id="KW-0238">DNA-binding</keyword>
<dbReference type="SUPFAM" id="SSF46785">
    <property type="entry name" value="Winged helix' DNA-binding domain"/>
    <property type="match status" value="1"/>
</dbReference>
<proteinExistence type="predicted"/>
<dbReference type="InterPro" id="IPR036390">
    <property type="entry name" value="WH_DNA-bd_sf"/>
</dbReference>
<keyword evidence="3" id="KW-0804">Transcription</keyword>
<dbReference type="InterPro" id="IPR008920">
    <property type="entry name" value="TF_FadR/GntR_C"/>
</dbReference>
<dbReference type="PROSITE" id="PS50949">
    <property type="entry name" value="HTH_GNTR"/>
    <property type="match status" value="1"/>
</dbReference>
<reference evidence="5" key="1">
    <citation type="submission" date="2019-02" db="EMBL/GenBank/DDBJ databases">
        <authorList>
            <person name="Li S.-H."/>
        </authorList>
    </citation>
    <scope>NUCLEOTIDE SEQUENCE</scope>
    <source>
        <strain evidence="5">IMCC8485</strain>
    </source>
</reference>
<evidence type="ECO:0000313" key="6">
    <source>
        <dbReference type="Proteomes" id="UP001143307"/>
    </source>
</evidence>
<dbReference type="Gene3D" id="1.10.10.10">
    <property type="entry name" value="Winged helix-like DNA-binding domain superfamily/Winged helix DNA-binding domain"/>
    <property type="match status" value="1"/>
</dbReference>
<dbReference type="InterPro" id="IPR011711">
    <property type="entry name" value="GntR_C"/>
</dbReference>
<dbReference type="Gene3D" id="1.20.120.530">
    <property type="entry name" value="GntR ligand-binding domain-like"/>
    <property type="match status" value="1"/>
</dbReference>
<dbReference type="SMART" id="SM00345">
    <property type="entry name" value="HTH_GNTR"/>
    <property type="match status" value="1"/>
</dbReference>
<evidence type="ECO:0000256" key="1">
    <source>
        <dbReference type="ARBA" id="ARBA00023015"/>
    </source>
</evidence>
<comment type="caution">
    <text evidence="5">The sequence shown here is derived from an EMBL/GenBank/DDBJ whole genome shotgun (WGS) entry which is preliminary data.</text>
</comment>
<protein>
    <submittedName>
        <fullName evidence="5">GntR family transcriptional regulator</fullName>
    </submittedName>
</protein>
<dbReference type="RefSeq" id="WP_279254118.1">
    <property type="nucleotide sequence ID" value="NZ_SHNP01000008.1"/>
</dbReference>
<evidence type="ECO:0000313" key="5">
    <source>
        <dbReference type="EMBL" id="MCX2975479.1"/>
    </source>
</evidence>
<evidence type="ECO:0000256" key="2">
    <source>
        <dbReference type="ARBA" id="ARBA00023125"/>
    </source>
</evidence>
<dbReference type="Pfam" id="PF07729">
    <property type="entry name" value="FCD"/>
    <property type="match status" value="1"/>
</dbReference>
<dbReference type="SUPFAM" id="SSF48008">
    <property type="entry name" value="GntR ligand-binding domain-like"/>
    <property type="match status" value="1"/>
</dbReference>
<dbReference type="Proteomes" id="UP001143307">
    <property type="component" value="Unassembled WGS sequence"/>
</dbReference>
<dbReference type="PANTHER" id="PTHR43537:SF52">
    <property type="entry name" value="FATTY ACID METABOLISM REGULATOR PROTEIN"/>
    <property type="match status" value="1"/>
</dbReference>
<sequence>MSTVTTQRKDSKGALSGKAGLILTELENRFVSGKYQFGELLSINSLAEEFEASRQPVSTAVSYLRSMGYVNIVPQVGCKVVSPSKQEIADFFYTLGKAESGIAGKAATRWIDNEIEQLQQVESVISGTAFDTLEHRDAYADSVNHYHYKIHDMARSPSISLWLESLWRLADFYLWQGASINFTKGKVQTAHKERRAIIRAIKQCDVSLVESLMEEHVNGKPRRVGVV</sequence>
<evidence type="ECO:0000259" key="4">
    <source>
        <dbReference type="PROSITE" id="PS50949"/>
    </source>
</evidence>
<feature type="domain" description="HTH gntR-type" evidence="4">
    <location>
        <begin position="16"/>
        <end position="83"/>
    </location>
</feature>
<dbReference type="EMBL" id="SHNP01000008">
    <property type="protein sequence ID" value="MCX2975479.1"/>
    <property type="molecule type" value="Genomic_DNA"/>
</dbReference>
<keyword evidence="1" id="KW-0805">Transcription regulation</keyword>
<dbReference type="Pfam" id="PF00392">
    <property type="entry name" value="GntR"/>
    <property type="match status" value="1"/>
</dbReference>
<gene>
    <name evidence="5" type="ORF">EYC87_18010</name>
</gene>
<keyword evidence="6" id="KW-1185">Reference proteome</keyword>
<dbReference type="InterPro" id="IPR036388">
    <property type="entry name" value="WH-like_DNA-bd_sf"/>
</dbReference>
<organism evidence="5 6">
    <name type="scientific">Candidatus Seongchinamella marina</name>
    <dbReference type="NCBI Taxonomy" id="2518990"/>
    <lineage>
        <taxon>Bacteria</taxon>
        <taxon>Pseudomonadati</taxon>
        <taxon>Pseudomonadota</taxon>
        <taxon>Gammaproteobacteria</taxon>
        <taxon>Cellvibrionales</taxon>
        <taxon>Halieaceae</taxon>
        <taxon>Seongchinamella</taxon>
    </lineage>
</organism>
<dbReference type="PANTHER" id="PTHR43537">
    <property type="entry name" value="TRANSCRIPTIONAL REGULATOR, GNTR FAMILY"/>
    <property type="match status" value="1"/>
</dbReference>